<dbReference type="PANTHER" id="PTHR38445">
    <property type="entry name" value="HTH-TYPE TRANSCRIPTIONAL REPRESSOR YTRA"/>
    <property type="match status" value="1"/>
</dbReference>
<name>A0A557XYI6_9MYCO</name>
<dbReference type="AlphaFoldDB" id="A0A557XYI6"/>
<reference evidence="5 6" key="1">
    <citation type="submission" date="2019-07" db="EMBL/GenBank/DDBJ databases">
        <title>New Mycobacterium species.</title>
        <authorList>
            <person name="Tortoli E."/>
            <person name="Ghielmetti G."/>
            <person name="Friedel U."/>
            <person name="Trovato A."/>
        </authorList>
    </citation>
    <scope>NUCLEOTIDE SEQUENCE [LARGE SCALE GENOMIC DNA]</scope>
    <source>
        <strain evidence="5 6">16-83</strain>
    </source>
</reference>
<accession>A0A557XYI6</accession>
<dbReference type="PROSITE" id="PS50949">
    <property type="entry name" value="HTH_GNTR"/>
    <property type="match status" value="1"/>
</dbReference>
<evidence type="ECO:0000313" key="5">
    <source>
        <dbReference type="EMBL" id="TVS91233.1"/>
    </source>
</evidence>
<organism evidence="5 6">
    <name type="scientific">Mycobacterium helveticum</name>
    <dbReference type="NCBI Taxonomy" id="2592811"/>
    <lineage>
        <taxon>Bacteria</taxon>
        <taxon>Bacillati</taxon>
        <taxon>Actinomycetota</taxon>
        <taxon>Actinomycetes</taxon>
        <taxon>Mycobacteriales</taxon>
        <taxon>Mycobacteriaceae</taxon>
        <taxon>Mycobacterium</taxon>
    </lineage>
</organism>
<proteinExistence type="predicted"/>
<evidence type="ECO:0000256" key="2">
    <source>
        <dbReference type="ARBA" id="ARBA00023125"/>
    </source>
</evidence>
<evidence type="ECO:0000256" key="1">
    <source>
        <dbReference type="ARBA" id="ARBA00023015"/>
    </source>
</evidence>
<protein>
    <submittedName>
        <fullName evidence="5">GntR family transcriptional regulator</fullName>
    </submittedName>
</protein>
<dbReference type="GO" id="GO:0003700">
    <property type="term" value="F:DNA-binding transcription factor activity"/>
    <property type="evidence" value="ECO:0007669"/>
    <property type="project" value="InterPro"/>
</dbReference>
<dbReference type="EMBL" id="VMQU01000016">
    <property type="protein sequence ID" value="TVS91233.1"/>
    <property type="molecule type" value="Genomic_DNA"/>
</dbReference>
<dbReference type="Proteomes" id="UP000320513">
    <property type="component" value="Unassembled WGS sequence"/>
</dbReference>
<keyword evidence="2" id="KW-0238">DNA-binding</keyword>
<comment type="caution">
    <text evidence="5">The sequence shown here is derived from an EMBL/GenBank/DDBJ whole genome shotgun (WGS) entry which is preliminary data.</text>
</comment>
<keyword evidence="3" id="KW-0804">Transcription</keyword>
<dbReference type="GO" id="GO:0003677">
    <property type="term" value="F:DNA binding"/>
    <property type="evidence" value="ECO:0007669"/>
    <property type="project" value="UniProtKB-KW"/>
</dbReference>
<dbReference type="SMART" id="SM00345">
    <property type="entry name" value="HTH_GNTR"/>
    <property type="match status" value="1"/>
</dbReference>
<gene>
    <name evidence="5" type="ORF">FPZ47_06060</name>
</gene>
<dbReference type="SUPFAM" id="SSF46785">
    <property type="entry name" value="Winged helix' DNA-binding domain"/>
    <property type="match status" value="1"/>
</dbReference>
<dbReference type="InterPro" id="IPR036388">
    <property type="entry name" value="WH-like_DNA-bd_sf"/>
</dbReference>
<dbReference type="Pfam" id="PF00392">
    <property type="entry name" value="GntR"/>
    <property type="match status" value="1"/>
</dbReference>
<dbReference type="InterPro" id="IPR000524">
    <property type="entry name" value="Tscrpt_reg_HTH_GntR"/>
</dbReference>
<dbReference type="OrthoDB" id="4307011at2"/>
<dbReference type="PANTHER" id="PTHR38445:SF9">
    <property type="entry name" value="HTH-TYPE TRANSCRIPTIONAL REPRESSOR YTRA"/>
    <property type="match status" value="1"/>
</dbReference>
<evidence type="ECO:0000313" key="6">
    <source>
        <dbReference type="Proteomes" id="UP000320513"/>
    </source>
</evidence>
<dbReference type="CDD" id="cd07377">
    <property type="entry name" value="WHTH_GntR"/>
    <property type="match status" value="1"/>
</dbReference>
<dbReference type="InterPro" id="IPR036390">
    <property type="entry name" value="WH_DNA-bd_sf"/>
</dbReference>
<feature type="domain" description="HTH gntR-type" evidence="4">
    <location>
        <begin position="16"/>
        <end position="84"/>
    </location>
</feature>
<sequence>MELADWLRVDAAKGRKPLFDQLRTQVIDGVREGALPPGTRLPTVRELAGQLGVAVNTVARAYRELESAAVVETRGRLGTFIARYDPTDAAMAAAAREYVQVARGLGLGKAEALRYIEAVPEDREAR</sequence>
<evidence type="ECO:0000256" key="3">
    <source>
        <dbReference type="ARBA" id="ARBA00023163"/>
    </source>
</evidence>
<evidence type="ECO:0000259" key="4">
    <source>
        <dbReference type="PROSITE" id="PS50949"/>
    </source>
</evidence>
<keyword evidence="1" id="KW-0805">Transcription regulation</keyword>
<dbReference type="Gene3D" id="1.10.10.10">
    <property type="entry name" value="Winged helix-like DNA-binding domain superfamily/Winged helix DNA-binding domain"/>
    <property type="match status" value="1"/>
</dbReference>
<keyword evidence="6" id="KW-1185">Reference proteome</keyword>
<dbReference type="RefSeq" id="WP_144949562.1">
    <property type="nucleotide sequence ID" value="NZ_VMQU01000016.1"/>
</dbReference>